<dbReference type="InterPro" id="IPR003838">
    <property type="entry name" value="ABC3_permease_C"/>
</dbReference>
<keyword evidence="4 7" id="KW-0812">Transmembrane</keyword>
<evidence type="ECO:0000313" key="10">
    <source>
        <dbReference type="Proteomes" id="UP000198672"/>
    </source>
</evidence>
<proteinExistence type="inferred from homology"/>
<dbReference type="RefSeq" id="WP_091333547.1">
    <property type="nucleotide sequence ID" value="NZ_FNOW01000019.1"/>
</dbReference>
<dbReference type="STRING" id="61595.SAMN05421644_11930"/>
<dbReference type="Proteomes" id="UP000198672">
    <property type="component" value="Unassembled WGS sequence"/>
</dbReference>
<name>A0A1H3FJU8_ALLWA</name>
<accession>A0A1H3FJU8</accession>
<sequence length="405" mass="43296">MSATRELLYLAYRDVVYERRLTLCQVLALLAVLAPLLILFALKFGLIDTLTTRLLTAPANREVIAVGSRHYEAAWFAQMAARPDVAFIVPNTRRISASLSHLHNPASGRTATALQMIPTAAGDPLLTADQPVPQGMAEIVLSASAARALDLTEPGPLIARIARTRSGQPEFVTWTVRVVAILPAATLSEDAALVPLELLIATEDYRDGVAVAALGWSGTAPAPTSRQFARFRLYAASLNDVARLEADLTAEGISVRSQLAEIAALHALDRNLGRVFWLIAALGLIGLVASLAASLVATVERKQRELSIIRLIGFPTASLILYPVAQAVLIATAAALAALLLYWPLSMLLNTWFAASLRPSEAICRLLPQHILLALAATLIGAVIAAAWAGWRAARIEPAEGVRNV</sequence>
<gene>
    <name evidence="9" type="ORF">SAMN05421644_11930</name>
</gene>
<keyword evidence="10" id="KW-1185">Reference proteome</keyword>
<dbReference type="PANTHER" id="PTHR30489">
    <property type="entry name" value="LIPOPROTEIN-RELEASING SYSTEM TRANSMEMBRANE PROTEIN LOLE"/>
    <property type="match status" value="1"/>
</dbReference>
<dbReference type="InterPro" id="IPR051447">
    <property type="entry name" value="Lipoprotein-release_system"/>
</dbReference>
<feature type="transmembrane region" description="Helical" evidence="7">
    <location>
        <begin position="21"/>
        <end position="42"/>
    </location>
</feature>
<evidence type="ECO:0000256" key="2">
    <source>
        <dbReference type="ARBA" id="ARBA00005236"/>
    </source>
</evidence>
<feature type="transmembrane region" description="Helical" evidence="7">
    <location>
        <begin position="275"/>
        <end position="299"/>
    </location>
</feature>
<dbReference type="AlphaFoldDB" id="A0A1H3FJU8"/>
<dbReference type="GO" id="GO:0044874">
    <property type="term" value="P:lipoprotein localization to outer membrane"/>
    <property type="evidence" value="ECO:0007669"/>
    <property type="project" value="TreeGrafter"/>
</dbReference>
<evidence type="ECO:0000256" key="1">
    <source>
        <dbReference type="ARBA" id="ARBA00004651"/>
    </source>
</evidence>
<dbReference type="EMBL" id="FNOW01000019">
    <property type="protein sequence ID" value="SDX91383.1"/>
    <property type="molecule type" value="Genomic_DNA"/>
</dbReference>
<dbReference type="OrthoDB" id="5410375at2"/>
<evidence type="ECO:0000313" key="9">
    <source>
        <dbReference type="EMBL" id="SDX91383.1"/>
    </source>
</evidence>
<keyword evidence="5 7" id="KW-1133">Transmembrane helix</keyword>
<comment type="subcellular location">
    <subcellularLocation>
        <location evidence="1">Cell membrane</location>
        <topology evidence="1">Multi-pass membrane protein</topology>
    </subcellularLocation>
</comment>
<evidence type="ECO:0000256" key="5">
    <source>
        <dbReference type="ARBA" id="ARBA00022989"/>
    </source>
</evidence>
<feature type="domain" description="ABC3 transporter permease C-terminal" evidence="8">
    <location>
        <begin position="278"/>
        <end position="398"/>
    </location>
</feature>
<evidence type="ECO:0000256" key="3">
    <source>
        <dbReference type="ARBA" id="ARBA00022475"/>
    </source>
</evidence>
<comment type="similarity">
    <text evidence="2">Belongs to the ABC-4 integral membrane protein family. LolC/E subfamily.</text>
</comment>
<organism evidence="9 10">
    <name type="scientific">Allochromatium warmingii</name>
    <name type="common">Chromatium warmingii</name>
    <dbReference type="NCBI Taxonomy" id="61595"/>
    <lineage>
        <taxon>Bacteria</taxon>
        <taxon>Pseudomonadati</taxon>
        <taxon>Pseudomonadota</taxon>
        <taxon>Gammaproteobacteria</taxon>
        <taxon>Chromatiales</taxon>
        <taxon>Chromatiaceae</taxon>
        <taxon>Allochromatium</taxon>
    </lineage>
</organism>
<evidence type="ECO:0000259" key="8">
    <source>
        <dbReference type="Pfam" id="PF02687"/>
    </source>
</evidence>
<dbReference type="GO" id="GO:0098797">
    <property type="term" value="C:plasma membrane protein complex"/>
    <property type="evidence" value="ECO:0007669"/>
    <property type="project" value="TreeGrafter"/>
</dbReference>
<keyword evidence="6 7" id="KW-0472">Membrane</keyword>
<evidence type="ECO:0000256" key="6">
    <source>
        <dbReference type="ARBA" id="ARBA00023136"/>
    </source>
</evidence>
<dbReference type="PANTHER" id="PTHR30489:SF0">
    <property type="entry name" value="LIPOPROTEIN-RELEASING SYSTEM TRANSMEMBRANE PROTEIN LOLE"/>
    <property type="match status" value="1"/>
</dbReference>
<reference evidence="10" key="1">
    <citation type="submission" date="2016-10" db="EMBL/GenBank/DDBJ databases">
        <authorList>
            <person name="Varghese N."/>
            <person name="Submissions S."/>
        </authorList>
    </citation>
    <scope>NUCLEOTIDE SEQUENCE [LARGE SCALE GENOMIC DNA]</scope>
    <source>
        <strain evidence="10">DSM 173</strain>
    </source>
</reference>
<dbReference type="Pfam" id="PF02687">
    <property type="entry name" value="FtsX"/>
    <property type="match status" value="1"/>
</dbReference>
<evidence type="ECO:0000256" key="4">
    <source>
        <dbReference type="ARBA" id="ARBA00022692"/>
    </source>
</evidence>
<protein>
    <submittedName>
        <fullName evidence="9">Putative ABC transport system permease protein</fullName>
    </submittedName>
</protein>
<keyword evidence="3" id="KW-1003">Cell membrane</keyword>
<feature type="transmembrane region" description="Helical" evidence="7">
    <location>
        <begin position="371"/>
        <end position="391"/>
    </location>
</feature>
<feature type="transmembrane region" description="Helical" evidence="7">
    <location>
        <begin position="319"/>
        <end position="343"/>
    </location>
</feature>
<evidence type="ECO:0000256" key="7">
    <source>
        <dbReference type="SAM" id="Phobius"/>
    </source>
</evidence>